<feature type="domain" description="Nudix hydrolase" evidence="2">
    <location>
        <begin position="39"/>
        <end position="173"/>
    </location>
</feature>
<dbReference type="PATRIC" id="fig|927661.3.peg.2475"/>
<dbReference type="InterPro" id="IPR015797">
    <property type="entry name" value="NUDIX_hydrolase-like_dom_sf"/>
</dbReference>
<dbReference type="GO" id="GO:0019693">
    <property type="term" value="P:ribose phosphate metabolic process"/>
    <property type="evidence" value="ECO:0007669"/>
    <property type="project" value="TreeGrafter"/>
</dbReference>
<dbReference type="HOGENOM" id="CLU_062658_5_0_11"/>
<dbReference type="PROSITE" id="PS51462">
    <property type="entry name" value="NUDIX"/>
    <property type="match status" value="1"/>
</dbReference>
<dbReference type="AlphaFoldDB" id="A0A010YME8"/>
<comment type="caution">
    <text evidence="3">The sequence shown here is derived from an EMBL/GenBank/DDBJ whole genome shotgun (WGS) entry which is preliminary data.</text>
</comment>
<dbReference type="CDD" id="cd24158">
    <property type="entry name" value="NUDIX_ADPRase_Rv1700"/>
    <property type="match status" value="1"/>
</dbReference>
<dbReference type="Gene3D" id="3.90.79.10">
    <property type="entry name" value="Nucleoside Triphosphate Pyrophosphohydrolase"/>
    <property type="match status" value="1"/>
</dbReference>
<accession>A0A010YME8</accession>
<dbReference type="PANTHER" id="PTHR11839">
    <property type="entry name" value="UDP/ADP-SUGAR PYROPHOSPHATASE"/>
    <property type="match status" value="1"/>
</dbReference>
<dbReference type="RefSeq" id="WP_035850702.1">
    <property type="nucleotide sequence ID" value="NZ_KK073874.1"/>
</dbReference>
<proteinExistence type="predicted"/>
<keyword evidence="1 3" id="KW-0378">Hydrolase</keyword>
<dbReference type="PANTHER" id="PTHR11839:SF31">
    <property type="entry name" value="ADP-RIBOSE PYROPHOSPHATASE"/>
    <property type="match status" value="1"/>
</dbReference>
<dbReference type="GO" id="GO:0016787">
    <property type="term" value="F:hydrolase activity"/>
    <property type="evidence" value="ECO:0007669"/>
    <property type="project" value="UniProtKB-KW"/>
</dbReference>
<name>A0A010YME8_9ACTN</name>
<keyword evidence="4" id="KW-1185">Reference proteome</keyword>
<organism evidence="3 4">
    <name type="scientific">Cryptosporangium arvum DSM 44712</name>
    <dbReference type="NCBI Taxonomy" id="927661"/>
    <lineage>
        <taxon>Bacteria</taxon>
        <taxon>Bacillati</taxon>
        <taxon>Actinomycetota</taxon>
        <taxon>Actinomycetes</taxon>
        <taxon>Cryptosporangiales</taxon>
        <taxon>Cryptosporangiaceae</taxon>
        <taxon>Cryptosporangium</taxon>
    </lineage>
</organism>
<sequence length="202" mass="21969">MTYELVSRTPQFTSGRVIDVVTDEVTMPGGNTRLRDWIIHPGAVGVVALDADHRVLLVRQYRHPVGRELWELPAGLLDVDGEPAVVSAARELAEEADLRAGRYDTLVDLLTTPGASNEAIRIYLAREISPVPEAERYTRFDEEAGMTTAWFGLDEAVDMVLAGQIENAAAGAGVLAAFAAHARNWKGLRGPDAPWAARPSRV</sequence>
<dbReference type="GO" id="GO:0005829">
    <property type="term" value="C:cytosol"/>
    <property type="evidence" value="ECO:0007669"/>
    <property type="project" value="TreeGrafter"/>
</dbReference>
<evidence type="ECO:0000313" key="3">
    <source>
        <dbReference type="EMBL" id="EXG81400.1"/>
    </source>
</evidence>
<dbReference type="InterPro" id="IPR000086">
    <property type="entry name" value="NUDIX_hydrolase_dom"/>
</dbReference>
<reference evidence="3 4" key="1">
    <citation type="submission" date="2013-07" db="EMBL/GenBank/DDBJ databases">
        <authorList>
            <consortium name="DOE Joint Genome Institute"/>
            <person name="Eisen J."/>
            <person name="Huntemann M."/>
            <person name="Han J."/>
            <person name="Chen A."/>
            <person name="Kyrpides N."/>
            <person name="Mavromatis K."/>
            <person name="Markowitz V."/>
            <person name="Palaniappan K."/>
            <person name="Ivanova N."/>
            <person name="Schaumberg A."/>
            <person name="Pati A."/>
            <person name="Liolios K."/>
            <person name="Nordberg H.P."/>
            <person name="Cantor M.N."/>
            <person name="Hua S.X."/>
            <person name="Woyke T."/>
        </authorList>
    </citation>
    <scope>NUCLEOTIDE SEQUENCE [LARGE SCALE GENOMIC DNA]</scope>
    <source>
        <strain evidence="3 4">DSM 44712</strain>
    </source>
</reference>
<evidence type="ECO:0000313" key="4">
    <source>
        <dbReference type="Proteomes" id="UP000021053"/>
    </source>
</evidence>
<dbReference type="SUPFAM" id="SSF55811">
    <property type="entry name" value="Nudix"/>
    <property type="match status" value="1"/>
</dbReference>
<dbReference type="GO" id="GO:0006753">
    <property type="term" value="P:nucleoside phosphate metabolic process"/>
    <property type="evidence" value="ECO:0007669"/>
    <property type="project" value="TreeGrafter"/>
</dbReference>
<gene>
    <name evidence="3" type="ORF">CryarDRAFT_2514</name>
</gene>
<dbReference type="Pfam" id="PF00293">
    <property type="entry name" value="NUDIX"/>
    <property type="match status" value="1"/>
</dbReference>
<dbReference type="EMBL" id="JFBT01000001">
    <property type="protein sequence ID" value="EXG81400.1"/>
    <property type="molecule type" value="Genomic_DNA"/>
</dbReference>
<evidence type="ECO:0000256" key="1">
    <source>
        <dbReference type="ARBA" id="ARBA00022801"/>
    </source>
</evidence>
<evidence type="ECO:0000259" key="2">
    <source>
        <dbReference type="PROSITE" id="PS51462"/>
    </source>
</evidence>
<protein>
    <submittedName>
        <fullName evidence="3">NTP pyrophosphohydrolase</fullName>
    </submittedName>
</protein>
<dbReference type="Proteomes" id="UP000021053">
    <property type="component" value="Unassembled WGS sequence"/>
</dbReference>